<dbReference type="GO" id="GO:0015562">
    <property type="term" value="F:efflux transmembrane transporter activity"/>
    <property type="evidence" value="ECO:0007669"/>
    <property type="project" value="InterPro"/>
</dbReference>
<evidence type="ECO:0000256" key="5">
    <source>
        <dbReference type="ARBA" id="ARBA00022729"/>
    </source>
</evidence>
<comment type="similarity">
    <text evidence="2 10">Belongs to the outer membrane factor (OMF) (TC 1.B.17) family.</text>
</comment>
<dbReference type="InterPro" id="IPR003423">
    <property type="entry name" value="OMP_efflux"/>
</dbReference>
<evidence type="ECO:0000256" key="10">
    <source>
        <dbReference type="RuleBase" id="RU362097"/>
    </source>
</evidence>
<protein>
    <submittedName>
        <fullName evidence="12">RND transporter</fullName>
    </submittedName>
</protein>
<dbReference type="NCBIfam" id="TIGR01845">
    <property type="entry name" value="outer_NodT"/>
    <property type="match status" value="1"/>
</dbReference>
<keyword evidence="6 10" id="KW-0472">Membrane</keyword>
<dbReference type="SUPFAM" id="SSF56954">
    <property type="entry name" value="Outer membrane efflux proteins (OEP)"/>
    <property type="match status" value="1"/>
</dbReference>
<evidence type="ECO:0000256" key="8">
    <source>
        <dbReference type="ARBA" id="ARBA00023288"/>
    </source>
</evidence>
<evidence type="ECO:0000313" key="13">
    <source>
        <dbReference type="Proteomes" id="UP000253782"/>
    </source>
</evidence>
<comment type="function">
    <text evidence="9">Could be involved in resistance to puromycin, acriflavine and tetraphenylarsonium chloride.</text>
</comment>
<dbReference type="PROSITE" id="PS51257">
    <property type="entry name" value="PROKAR_LIPOPROTEIN"/>
    <property type="match status" value="1"/>
</dbReference>
<feature type="compositionally biased region" description="Low complexity" evidence="11">
    <location>
        <begin position="489"/>
        <end position="502"/>
    </location>
</feature>
<organism evidence="12 13">
    <name type="scientific">Dyella tabacisoli</name>
    <dbReference type="NCBI Taxonomy" id="2282381"/>
    <lineage>
        <taxon>Bacteria</taxon>
        <taxon>Pseudomonadati</taxon>
        <taxon>Pseudomonadota</taxon>
        <taxon>Gammaproteobacteria</taxon>
        <taxon>Lysobacterales</taxon>
        <taxon>Rhodanobacteraceae</taxon>
        <taxon>Dyella</taxon>
    </lineage>
</organism>
<evidence type="ECO:0000256" key="4">
    <source>
        <dbReference type="ARBA" id="ARBA00022692"/>
    </source>
</evidence>
<dbReference type="Proteomes" id="UP000253782">
    <property type="component" value="Unassembled WGS sequence"/>
</dbReference>
<dbReference type="Gene3D" id="2.20.200.10">
    <property type="entry name" value="Outer membrane efflux proteins (OEP)"/>
    <property type="match status" value="1"/>
</dbReference>
<dbReference type="InterPro" id="IPR010131">
    <property type="entry name" value="MdtP/NodT-like"/>
</dbReference>
<accession>A0A369UK27</accession>
<proteinExistence type="inferred from homology"/>
<sequence length="510" mass="54651">MKHAPHYGRWTLVAALAVALIGCSIPTKLERAQLRDDVPLAGLQTSARAGWPDAEWWRIYQDPQLDTLIALAMKQSPDLAQAHSRVLNAEQSVRLTSAQMGLSINGSAQVTRQRLSEHGLMPPAFLGFTWYNQADLGVQFQYDFDWWGKKRASIEAALDQARSAEAQRSAAALTIQNAVADTYFGWQADQSRLTLAAQAVANQEKLVRIAELRVRQGVDLADTTQQAKAQLAATRQLQVTIDSSGQIRKVALAALLGIAPDQLPPLQPRALPEVRSGIPADARLDLIARRPDIAASRWQVESALRQTDAARAQFFPDISITALVGLSSTNQGAPSLPGLSAGGGGGDLGNLFSSGSRVLSLTPALHLPIFESGRLQANYGVSRAQLDAAVAQYNGTVVNAAREVSSQALGAEQLVAQRKEQALQLAANERLLASAQARSRQGVRDAREGLAATAQWLQQKDNAVSLHAQALSTDLSLIKALGGGYRLSSEAVDSSSTHSSTTGDADHERH</sequence>
<dbReference type="PANTHER" id="PTHR30203">
    <property type="entry name" value="OUTER MEMBRANE CATION EFFLUX PROTEIN"/>
    <property type="match status" value="1"/>
</dbReference>
<keyword evidence="13" id="KW-1185">Reference proteome</keyword>
<keyword evidence="8 10" id="KW-0449">Lipoprotein</keyword>
<reference evidence="12 13" key="1">
    <citation type="submission" date="2018-07" db="EMBL/GenBank/DDBJ databases">
        <title>Dyella tabacisoli L4-6T, whole genome shotgun sequence.</title>
        <authorList>
            <person name="Zhou X.-K."/>
            <person name="Li W.-J."/>
            <person name="Duan Y.-Q."/>
        </authorList>
    </citation>
    <scope>NUCLEOTIDE SEQUENCE [LARGE SCALE GENOMIC DNA]</scope>
    <source>
        <strain evidence="12 13">L4-6</strain>
    </source>
</reference>
<dbReference type="RefSeq" id="WP_114845825.1">
    <property type="nucleotide sequence ID" value="NZ_JBHSPE010000020.1"/>
</dbReference>
<dbReference type="Gene3D" id="1.20.1600.10">
    <property type="entry name" value="Outer membrane efflux proteins (OEP)"/>
    <property type="match status" value="1"/>
</dbReference>
<keyword evidence="7 10" id="KW-0564">Palmitate</keyword>
<evidence type="ECO:0000256" key="11">
    <source>
        <dbReference type="SAM" id="MobiDB-lite"/>
    </source>
</evidence>
<comment type="subcellular location">
    <subcellularLocation>
        <location evidence="10">Cell outer membrane</location>
        <topology evidence="10">Lipid-anchor</topology>
    </subcellularLocation>
    <subcellularLocation>
        <location evidence="1">Membrane</location>
    </subcellularLocation>
</comment>
<evidence type="ECO:0000256" key="9">
    <source>
        <dbReference type="ARBA" id="ARBA00037313"/>
    </source>
</evidence>
<name>A0A369UK27_9GAMM</name>
<feature type="region of interest" description="Disordered" evidence="11">
    <location>
        <begin position="489"/>
        <end position="510"/>
    </location>
</feature>
<evidence type="ECO:0000313" key="12">
    <source>
        <dbReference type="EMBL" id="RDD81114.1"/>
    </source>
</evidence>
<gene>
    <name evidence="12" type="ORF">DVJ77_12330</name>
</gene>
<keyword evidence="4 10" id="KW-0812">Transmembrane</keyword>
<evidence type="ECO:0000256" key="3">
    <source>
        <dbReference type="ARBA" id="ARBA00022452"/>
    </source>
</evidence>
<dbReference type="OrthoDB" id="9770517at2"/>
<evidence type="ECO:0000256" key="7">
    <source>
        <dbReference type="ARBA" id="ARBA00023139"/>
    </source>
</evidence>
<evidence type="ECO:0000256" key="1">
    <source>
        <dbReference type="ARBA" id="ARBA00004370"/>
    </source>
</evidence>
<keyword evidence="5" id="KW-0732">Signal</keyword>
<dbReference type="Pfam" id="PF02321">
    <property type="entry name" value="OEP"/>
    <property type="match status" value="2"/>
</dbReference>
<dbReference type="PANTHER" id="PTHR30203:SF20">
    <property type="entry name" value="MULTIDRUG RESISTANCE OUTER MEMBRANE PROTEIN MDTP-RELATED"/>
    <property type="match status" value="1"/>
</dbReference>
<evidence type="ECO:0000256" key="2">
    <source>
        <dbReference type="ARBA" id="ARBA00007613"/>
    </source>
</evidence>
<dbReference type="GO" id="GO:0009279">
    <property type="term" value="C:cell outer membrane"/>
    <property type="evidence" value="ECO:0007669"/>
    <property type="project" value="UniProtKB-SubCell"/>
</dbReference>
<comment type="caution">
    <text evidence="12">The sequence shown here is derived from an EMBL/GenBank/DDBJ whole genome shotgun (WGS) entry which is preliminary data.</text>
</comment>
<dbReference type="AlphaFoldDB" id="A0A369UK27"/>
<dbReference type="EMBL" id="QQAH01000011">
    <property type="protein sequence ID" value="RDD81114.1"/>
    <property type="molecule type" value="Genomic_DNA"/>
</dbReference>
<keyword evidence="3 10" id="KW-1134">Transmembrane beta strand</keyword>
<evidence type="ECO:0000256" key="6">
    <source>
        <dbReference type="ARBA" id="ARBA00023136"/>
    </source>
</evidence>